<keyword evidence="2 5" id="KW-0540">Nuclease</keyword>
<reference evidence="7 8" key="1">
    <citation type="submission" date="2022-03" db="EMBL/GenBank/DDBJ databases">
        <authorList>
            <person name="Jo J.-H."/>
            <person name="Im W.-T."/>
        </authorList>
    </citation>
    <scope>NUCLEOTIDE SEQUENCE [LARGE SCALE GENOMIC DNA]</scope>
    <source>
        <strain evidence="7 8">SM33</strain>
    </source>
</reference>
<keyword evidence="3 5" id="KW-0479">Metal-binding</keyword>
<gene>
    <name evidence="5" type="primary">vapC</name>
    <name evidence="7" type="ORF">LZ016_06550</name>
</gene>
<evidence type="ECO:0000313" key="7">
    <source>
        <dbReference type="EMBL" id="MCH8615759.1"/>
    </source>
</evidence>
<evidence type="ECO:0000313" key="8">
    <source>
        <dbReference type="Proteomes" id="UP001203058"/>
    </source>
</evidence>
<comment type="caution">
    <text evidence="7">The sequence shown here is derived from an EMBL/GenBank/DDBJ whole genome shotgun (WGS) entry which is preliminary data.</text>
</comment>
<dbReference type="EC" id="3.1.-.-" evidence="5"/>
<comment type="cofactor">
    <cofactor evidence="5">
        <name>Mg(2+)</name>
        <dbReference type="ChEBI" id="CHEBI:18420"/>
    </cofactor>
</comment>
<dbReference type="Gene3D" id="3.40.50.1010">
    <property type="entry name" value="5'-nuclease"/>
    <property type="match status" value="1"/>
</dbReference>
<comment type="similarity">
    <text evidence="5">Belongs to the PINc/VapC protein family.</text>
</comment>
<dbReference type="HAMAP" id="MF_00265">
    <property type="entry name" value="VapC_Nob1"/>
    <property type="match status" value="1"/>
</dbReference>
<feature type="domain" description="PIN" evidence="6">
    <location>
        <begin position="3"/>
        <end position="119"/>
    </location>
</feature>
<keyword evidence="5" id="KW-0800">Toxin</keyword>
<dbReference type="InterPro" id="IPR022907">
    <property type="entry name" value="VapC_family"/>
</dbReference>
<keyword evidence="8" id="KW-1185">Reference proteome</keyword>
<dbReference type="InterPro" id="IPR029060">
    <property type="entry name" value="PIN-like_dom_sf"/>
</dbReference>
<evidence type="ECO:0000259" key="6">
    <source>
        <dbReference type="Pfam" id="PF01850"/>
    </source>
</evidence>
<dbReference type="SUPFAM" id="SSF88723">
    <property type="entry name" value="PIN domain-like"/>
    <property type="match status" value="1"/>
</dbReference>
<dbReference type="InterPro" id="IPR002716">
    <property type="entry name" value="PIN_dom"/>
</dbReference>
<organism evidence="7 8">
    <name type="scientific">Sphingomonas telluris</name>
    <dbReference type="NCBI Taxonomy" id="2907998"/>
    <lineage>
        <taxon>Bacteria</taxon>
        <taxon>Pseudomonadati</taxon>
        <taxon>Pseudomonadota</taxon>
        <taxon>Alphaproteobacteria</taxon>
        <taxon>Sphingomonadales</taxon>
        <taxon>Sphingomonadaceae</taxon>
        <taxon>Sphingomonas</taxon>
    </lineage>
</organism>
<evidence type="ECO:0000256" key="5">
    <source>
        <dbReference type="HAMAP-Rule" id="MF_00265"/>
    </source>
</evidence>
<comment type="function">
    <text evidence="5">Toxic component of a toxin-antitoxin (TA) system. An RNase.</text>
</comment>
<sequence length="163" mass="18426">MHLLDTGVIWALRGGDAARSDEQLLDWVAGQMPSTLFASAITLMEFEDGTRQLERQDKAAAAVIRDWIDTRFRPAFEGRIIAIDEAVVRRWSHLGYSDFRDGILAATALEYGFVIATREPANFRAGKVKTINPWTFTPDADDLDWRRASRSAPIWLKSLFVRA</sequence>
<feature type="binding site" evidence="5">
    <location>
        <position position="101"/>
    </location>
    <ligand>
        <name>Mg(2+)</name>
        <dbReference type="ChEBI" id="CHEBI:18420"/>
    </ligand>
</feature>
<dbReference type="RefSeq" id="WP_241446601.1">
    <property type="nucleotide sequence ID" value="NZ_JAKZHW010000001.1"/>
</dbReference>
<protein>
    <recommendedName>
        <fullName evidence="5">Ribonuclease VapC</fullName>
        <shortName evidence="5">RNase VapC</shortName>
        <ecNumber evidence="5">3.1.-.-</ecNumber>
    </recommendedName>
    <alternativeName>
        <fullName evidence="5">Toxin VapC</fullName>
    </alternativeName>
</protein>
<dbReference type="Pfam" id="PF01850">
    <property type="entry name" value="PIN"/>
    <property type="match status" value="1"/>
</dbReference>
<name>A0ABS9VMJ0_9SPHN</name>
<dbReference type="Proteomes" id="UP001203058">
    <property type="component" value="Unassembled WGS sequence"/>
</dbReference>
<evidence type="ECO:0000256" key="3">
    <source>
        <dbReference type="ARBA" id="ARBA00022723"/>
    </source>
</evidence>
<accession>A0ABS9VMJ0</accession>
<evidence type="ECO:0000256" key="4">
    <source>
        <dbReference type="ARBA" id="ARBA00022801"/>
    </source>
</evidence>
<keyword evidence="5" id="KW-0460">Magnesium</keyword>
<evidence type="ECO:0000256" key="2">
    <source>
        <dbReference type="ARBA" id="ARBA00022722"/>
    </source>
</evidence>
<keyword evidence="1 5" id="KW-1277">Toxin-antitoxin system</keyword>
<evidence type="ECO:0000256" key="1">
    <source>
        <dbReference type="ARBA" id="ARBA00022649"/>
    </source>
</evidence>
<proteinExistence type="inferred from homology"/>
<dbReference type="EMBL" id="JAKZHW010000001">
    <property type="protein sequence ID" value="MCH8615759.1"/>
    <property type="molecule type" value="Genomic_DNA"/>
</dbReference>
<keyword evidence="4 5" id="KW-0378">Hydrolase</keyword>
<feature type="binding site" evidence="5">
    <location>
        <position position="5"/>
    </location>
    <ligand>
        <name>Mg(2+)</name>
        <dbReference type="ChEBI" id="CHEBI:18420"/>
    </ligand>
</feature>